<organism evidence="3">
    <name type="scientific">marine metagenome</name>
    <dbReference type="NCBI Taxonomy" id="408172"/>
    <lineage>
        <taxon>unclassified sequences</taxon>
        <taxon>metagenomes</taxon>
        <taxon>ecological metagenomes</taxon>
    </lineage>
</organism>
<dbReference type="PANTHER" id="PTHR43244">
    <property type="match status" value="1"/>
</dbReference>
<dbReference type="Pfam" id="PF00296">
    <property type="entry name" value="Bac_luciferase"/>
    <property type="match status" value="1"/>
</dbReference>
<protein>
    <recommendedName>
        <fullName evidence="2">Luciferase-like domain-containing protein</fullName>
    </recommendedName>
</protein>
<dbReference type="InterPro" id="IPR036661">
    <property type="entry name" value="Luciferase-like_sf"/>
</dbReference>
<evidence type="ECO:0000256" key="1">
    <source>
        <dbReference type="ARBA" id="ARBA00023002"/>
    </source>
</evidence>
<dbReference type="EMBL" id="UINC01041476">
    <property type="protein sequence ID" value="SVB42797.1"/>
    <property type="molecule type" value="Genomic_DNA"/>
</dbReference>
<dbReference type="Gene3D" id="3.20.20.30">
    <property type="entry name" value="Luciferase-like domain"/>
    <property type="match status" value="1"/>
</dbReference>
<keyword evidence="1" id="KW-0560">Oxidoreductase</keyword>
<name>A0A382DYX2_9ZZZZ</name>
<dbReference type="InterPro" id="IPR011251">
    <property type="entry name" value="Luciferase-like_dom"/>
</dbReference>
<evidence type="ECO:0000313" key="3">
    <source>
        <dbReference type="EMBL" id="SVB42797.1"/>
    </source>
</evidence>
<proteinExistence type="predicted"/>
<dbReference type="SUPFAM" id="SSF51679">
    <property type="entry name" value="Bacterial luciferase-like"/>
    <property type="match status" value="1"/>
</dbReference>
<dbReference type="CDD" id="cd01097">
    <property type="entry name" value="Tetrahydromethanopterin_reductase"/>
    <property type="match status" value="1"/>
</dbReference>
<sequence length="316" mass="33312">MVGVVGHMANPTTSDVASLAAVAETGGATWAGFADAFWWRDVWIQLLAAAEATSSLEVGPAMTNPYLRHPFHTVSALATLQEHAPGRTFLGVSAGGSEVSAVAGMSRRDAPDRTRELIELVRAVADGRALEESSGRTLEVPLQRPPVLIAARGDTMMSLAGRLADRVLLFGIPTGDLGRSVEIIQSGARGRASAPELIWAPLVAHDETLIPSLLNVAVYASLNSRREYRIGWGLDDDLAARIKNELVRAGPAAAARSVPAVVLDDLVLAERNPSRIAEIASGLGVVSLAVPGFSPESLPAHLEWAHQVEDLIGHTG</sequence>
<dbReference type="InterPro" id="IPR050564">
    <property type="entry name" value="F420-G6PD/mer"/>
</dbReference>
<dbReference type="AlphaFoldDB" id="A0A382DYX2"/>
<feature type="domain" description="Luciferase-like" evidence="2">
    <location>
        <begin position="12"/>
        <end position="199"/>
    </location>
</feature>
<dbReference type="GO" id="GO:0016705">
    <property type="term" value="F:oxidoreductase activity, acting on paired donors, with incorporation or reduction of molecular oxygen"/>
    <property type="evidence" value="ECO:0007669"/>
    <property type="project" value="InterPro"/>
</dbReference>
<evidence type="ECO:0000259" key="2">
    <source>
        <dbReference type="Pfam" id="PF00296"/>
    </source>
</evidence>
<accession>A0A382DYX2</accession>
<dbReference type="PANTHER" id="PTHR43244:SF1">
    <property type="entry name" value="5,10-METHYLENETETRAHYDROMETHANOPTERIN REDUCTASE"/>
    <property type="match status" value="1"/>
</dbReference>
<gene>
    <name evidence="3" type="ORF">METZ01_LOCUS195651</name>
</gene>
<reference evidence="3" key="1">
    <citation type="submission" date="2018-05" db="EMBL/GenBank/DDBJ databases">
        <authorList>
            <person name="Lanie J.A."/>
            <person name="Ng W.-L."/>
            <person name="Kazmierczak K.M."/>
            <person name="Andrzejewski T.M."/>
            <person name="Davidsen T.M."/>
            <person name="Wayne K.J."/>
            <person name="Tettelin H."/>
            <person name="Glass J.I."/>
            <person name="Rusch D."/>
            <person name="Podicherti R."/>
            <person name="Tsui H.-C.T."/>
            <person name="Winkler M.E."/>
        </authorList>
    </citation>
    <scope>NUCLEOTIDE SEQUENCE</scope>
</reference>